<feature type="region of interest" description="Disordered" evidence="15">
    <location>
        <begin position="1499"/>
        <end position="1520"/>
    </location>
</feature>
<feature type="compositionally biased region" description="Basic and acidic residues" evidence="15">
    <location>
        <begin position="1422"/>
        <end position="1436"/>
    </location>
</feature>
<evidence type="ECO:0000256" key="11">
    <source>
        <dbReference type="ARBA" id="ARBA00023136"/>
    </source>
</evidence>
<dbReference type="SUPFAM" id="SSF82109">
    <property type="entry name" value="MIR domain"/>
    <property type="match status" value="2"/>
</dbReference>
<dbReference type="CDD" id="cd12878">
    <property type="entry name" value="SPRY2_RyR"/>
    <property type="match status" value="1"/>
</dbReference>
<keyword evidence="4" id="KW-0107">Calcium channel</keyword>
<dbReference type="Gene3D" id="1.10.490.160">
    <property type="match status" value="2"/>
</dbReference>
<dbReference type="GO" id="GO:0033017">
    <property type="term" value="C:sarcoplasmic reticulum membrane"/>
    <property type="evidence" value="ECO:0007669"/>
    <property type="project" value="UniProtKB-SubCell"/>
</dbReference>
<keyword evidence="6" id="KW-0677">Repeat</keyword>
<dbReference type="Gene3D" id="1.10.287.70">
    <property type="match status" value="1"/>
</dbReference>
<dbReference type="Gene3D" id="1.10.238.10">
    <property type="entry name" value="EF-hand"/>
    <property type="match status" value="1"/>
</dbReference>
<dbReference type="FunFam" id="1.10.490.160:FF:000006">
    <property type="entry name" value="Protein CBR-LIPL-6"/>
    <property type="match status" value="1"/>
</dbReference>
<dbReference type="InterPro" id="IPR015925">
    <property type="entry name" value="Ryanodine_IP3_receptor"/>
</dbReference>
<keyword evidence="8" id="KW-0703">Sarcoplasmic reticulum</keyword>
<feature type="transmembrane region" description="Helical" evidence="16">
    <location>
        <begin position="5216"/>
        <end position="5238"/>
    </location>
</feature>
<evidence type="ECO:0000256" key="14">
    <source>
        <dbReference type="ARBA" id="ARBA00036634"/>
    </source>
</evidence>
<evidence type="ECO:0000259" key="17">
    <source>
        <dbReference type="PROSITE" id="PS50188"/>
    </source>
</evidence>
<evidence type="ECO:0000256" key="6">
    <source>
        <dbReference type="ARBA" id="ARBA00022737"/>
    </source>
</evidence>
<feature type="domain" description="EF-hand" evidence="18">
    <location>
        <begin position="4479"/>
        <end position="4514"/>
    </location>
</feature>
<dbReference type="InterPro" id="IPR013662">
    <property type="entry name" value="RIH_assoc-dom"/>
</dbReference>
<feature type="region of interest" description="Disordered" evidence="15">
    <location>
        <begin position="1422"/>
        <end position="1463"/>
    </location>
</feature>
<dbReference type="GO" id="GO:0014808">
    <property type="term" value="P:release of sequestered calcium ion into cytosol by sarcoplasmic reticulum"/>
    <property type="evidence" value="ECO:0007669"/>
    <property type="project" value="TreeGrafter"/>
</dbReference>
<dbReference type="GO" id="GO:0006941">
    <property type="term" value="P:striated muscle contraction"/>
    <property type="evidence" value="ECO:0007669"/>
    <property type="project" value="TreeGrafter"/>
</dbReference>
<dbReference type="GO" id="GO:0006874">
    <property type="term" value="P:intracellular calcium ion homeostasis"/>
    <property type="evidence" value="ECO:0007669"/>
    <property type="project" value="InterPro"/>
</dbReference>
<feature type="transmembrane region" description="Helical" evidence="16">
    <location>
        <begin position="5258"/>
        <end position="5282"/>
    </location>
</feature>
<dbReference type="Pfam" id="PF01365">
    <property type="entry name" value="RYDR_ITPR"/>
    <property type="match status" value="2"/>
</dbReference>
<dbReference type="InterPro" id="IPR035762">
    <property type="entry name" value="SPRY3_RyR"/>
</dbReference>
<evidence type="ECO:0000259" key="18">
    <source>
        <dbReference type="PROSITE" id="PS50222"/>
    </source>
</evidence>
<feature type="region of interest" description="Disordered" evidence="15">
    <location>
        <begin position="4842"/>
        <end position="4915"/>
    </location>
</feature>
<evidence type="ECO:0000313" key="21">
    <source>
        <dbReference type="WBParaSite" id="Gr19_v10_g13436.t3"/>
    </source>
</evidence>
<feature type="transmembrane region" description="Helical" evidence="16">
    <location>
        <begin position="5342"/>
        <end position="5361"/>
    </location>
</feature>
<evidence type="ECO:0000256" key="1">
    <source>
        <dbReference type="ARBA" id="ARBA00004326"/>
    </source>
</evidence>
<organism evidence="20 21">
    <name type="scientific">Globodera rostochiensis</name>
    <name type="common">Golden nematode worm</name>
    <name type="synonym">Heterodera rostochiensis</name>
    <dbReference type="NCBI Taxonomy" id="31243"/>
    <lineage>
        <taxon>Eukaryota</taxon>
        <taxon>Metazoa</taxon>
        <taxon>Ecdysozoa</taxon>
        <taxon>Nematoda</taxon>
        <taxon>Chromadorea</taxon>
        <taxon>Rhabditida</taxon>
        <taxon>Tylenchina</taxon>
        <taxon>Tylenchomorpha</taxon>
        <taxon>Tylenchoidea</taxon>
        <taxon>Heteroderidae</taxon>
        <taxon>Heteroderinae</taxon>
        <taxon>Globodera</taxon>
    </lineage>
</organism>
<dbReference type="SUPFAM" id="SSF47473">
    <property type="entry name" value="EF-hand"/>
    <property type="match status" value="1"/>
</dbReference>
<evidence type="ECO:0000256" key="15">
    <source>
        <dbReference type="SAM" id="MobiDB-lite"/>
    </source>
</evidence>
<dbReference type="Pfam" id="PF00520">
    <property type="entry name" value="Ion_trans"/>
    <property type="match status" value="1"/>
</dbReference>
<evidence type="ECO:0000256" key="12">
    <source>
        <dbReference type="ARBA" id="ARBA00023286"/>
    </source>
</evidence>
<dbReference type="GO" id="GO:0042383">
    <property type="term" value="C:sarcolemma"/>
    <property type="evidence" value="ECO:0007669"/>
    <property type="project" value="TreeGrafter"/>
</dbReference>
<dbReference type="InterPro" id="IPR043136">
    <property type="entry name" value="B30.2/SPRY_sf"/>
</dbReference>
<dbReference type="Pfam" id="PF06459">
    <property type="entry name" value="RR_TM4-6"/>
    <property type="match status" value="1"/>
</dbReference>
<dbReference type="CDD" id="cd00051">
    <property type="entry name" value="EFh"/>
    <property type="match status" value="1"/>
</dbReference>
<dbReference type="InterPro" id="IPR035764">
    <property type="entry name" value="SPRY2_RyR"/>
</dbReference>
<evidence type="ECO:0000313" key="20">
    <source>
        <dbReference type="Proteomes" id="UP000887572"/>
    </source>
</evidence>
<evidence type="ECO:0000256" key="16">
    <source>
        <dbReference type="SAM" id="Phobius"/>
    </source>
</evidence>
<keyword evidence="20" id="KW-1185">Reference proteome</keyword>
<sequence length="5463" mass="618046">MGDKEESAGGEQDDVSFLRTGDIVCLTCLVSNNQRDGAGAESERGVSDNDFPPDIASCMLYIDNALSVRALQEMMSADSGEIKGSGGTGGHKTLLYGHAVQLKHVQSEMFLACLSSCSSNDKLAFDVGVQESNAGESCWWTIHPASKQRSEGEKVRAGDDVILVSVATERYLHMTSLGGEQWAALPTAVYRSHFMVIASFHQTLWNVTSVSSGSVRIRNMGSLFGNDVVRLFHGNDECLTIPENWSEYPSHNMIIYEGGAAVSQARSLWRIELIRTKWHGALVGYEQPFRVRHITTGRYLGVVEGINEKLVQLLHKERATYANSAFVLAQNKDPRKQMLDEKEEEGMGIAAIRYGETNAFIRHADREVWLTYQTLEVTKKGLGKVEEKKAIAHSEGHMDDCYTFFMALEEESMSARVIRKCSSVLNRFLKGIEGLQTEGEESVDWMRVDLQEVLKLMQDLIEYFAQPGDELDFESRQNRFRALRSRQDLFQAEGVLNMILDTIDKFSIMEAMPNFVGLIGEENQLMWEEISTYLYLLVAAMIKGNHSNCAQFAALLRLDWLFGRLSNPQSAEGILDVLYCVLTESPEALNMINEGHIRSVISLLEKVGRDPKVLDVLSSLCEGNGMAVRSSQNTITDYLLPGKDLLLQTKMRDYVASMMPNILVGVVDGSSLFKRWYFEAEVEHVEGSGAQRPYLRVGWANTVGFKPFPGPGDGWGCGGVGDDFYSYGFDGMNMFCAGKARQVGHRVLRKGDIVGCSLDLISSEIRFTFNGEPVYSLYKNFNTDGFFFPVMSLSAKVSCRFIFGRSHGRLKFGPPSSFSPIFEALNCPLTVQECLSFGDIAKTIFAGPSAVLHAIEPFVPLPVDTANIALPNFALEAHPRFAENLHELWAMRKVDLGWIYGEVRNEESKRHPCLTTFDRLPDTEKAYNINLALDTMRSIEALGWHLILDQPPTRLRPVRLPQNYAQPNGYKPQPLDTHEIELSESMQSLIEALARNTHNVWAKEKIKRGWTFGISELVDASQKRTPHLVPYDQVDERIKEANREAAAENIRSLQLFGIFLEAPVLEHDDVAEKEMKSLRALTRTFRAESTYKVTSGKWYYEVEVLTEGFMKIGWMDVSAPPETSLGLDEFSYGFDGHLSKKWHQGAEHYGREWKVGDVVGCFLDLNDRTISFSLNGELLLDPSGSEMAFDNVQPIEGYVPAMTLAAGQRDKFNFGQDSNSLKFFTTCGLQEGYEPFCVNMYRSMPFWYAKRLSRFEEIDERSKLDVQRLPATATMPPSLKLCQKTGSNDPSGGQEKARMEFIRLSLPVNCNRVFVKNKEKEELRARMEELQQRRNASMSSILKGKETDEERPRSRRPKPFLSSMRNPPEPIVSGAMPDDRRSQQTHKTSSFDSSHELLPNGATAALAKSSLLDMSVDERSSAAEKLRDMTSKEGKTKKSTGILGRIRERQQKNRDEGRRHQRTTEDFGELNTMKTLRSFDSTSVGGLSRTDGVLEGLEVPVMPSSGPGRQPTVKRRPSPLKKRFATTKKRQLLEPANSAYIARTQSVLAPMSSSTSAFMQQLEQQQKAETGAVAHRLSLGTGEEGGPVLDDVYAMQEMGEQVDEYYYGIRIFPGQDLSNVWVGWVTPQFHAYDKFFDANASVRKCRYAELDHHGITAESIEYRNCYMLNAVELLNAVADVSNTKVSGLQIGCLIDTSMGELSFHAQGQDSGMKFKLEPGAMLYPAVFFVPTSTEIFQFELGRVRFTFPLSAAMFKSSARSIVPYFPPRLTIEKLCPIHWARMPNESLRASALKLSETRGWSVLCDDPVRTLMVYVPERDESVDILELIEKPDLLVFHARTLNLYCKLASHGNQKVAHQLCAHIDESQLTYAVKSPFLSGPMRQGLVNFLIAVHLKSHADARLSTAKEYVIPLVNDLRDKNVFNTGAEDQYPQVLGPVVSILPVMKYEAVQSNFGTRPNNGANLADLRLLPPGLNFGRLREHVMGSLRMCVHNAVMSCRDFIGGNNLNHFEPILKLFDTLLVIGLIKDSDIIEVLRLVHPNSFTDTKSVKLHKGLADIDLAEGVKLQFVFILEHICDIQARHRIESLVSFCDGFVVELQQDQCKRYMDIKQTEMPPAEAAKRTKEFRCPPKEQMYRLLHCKLKEDHSRLLLDDETDEDQCPTSEHLQEHLREYCANFVAKVGRKKSAREGKARVEAAAGGQKEEEELSWVDKLAQLVVSVPPPPKKVIGRDLGRGTEKFRELIITTLKRWANETEIEAAELVRAIFNLLLRQYSGVKEMMDCMETTYVLHERNLDDVRQFVEYLMQIRELLNVQLETAEEAILKRGLWQLMNNRIFFQHPDLMRLLRVHEDVMCIMMNVLTAQQSATDAAEMSDLGVQPASNNASEMVVACSRFLCYFCRTSRMNQKAMFEHLSFLLDNATMLLARPSLRGSVPLDVAYSSFMDNNELALALKEEELDKVAVYLMRCGLQPNSEMIAKEYPDIGWDPVEGERYLDFLRFCVWINGENVEENANLVIRLLIRRPECLGVALKGEGQGLFAAFKEAILLSEDIRRLEEGEEAVLLHSAIFRENAKYPSKEVEGEDYVDLGAAILDFYSSLVDLLAKCAPDPMTIQAGHGDSVRARAILRSLISLDDLCQILSLRFTIPNLVANGSPTSSQDVCLTVACHGQNQPRHRSRRSDLMTDSSPSTFTTNSSTLAQKMPSRLIGDDYLIGRRAIEDRTFASFAASLVDDSRRVWRNRSKTIAIANHCDRGRAVPEMPSIHSSPLFNSPNSRAVSPNFAESVYHSAKSSPSRRTNGRLSPECRQSVHHNLLSEAALPQYNEGLFCRRKGNPLPKKSDCHTGPLPGLLPNHKHSVLLFLDRVYSIDSQEMFFAFLEQSFLPDLRAATMMDSPKALESDTALALNRYLCNAVLPLLTNHAQYFADAEHHAALLDATQHTVYRMNRLRSLTKNQRDAVSDFLVALTRELPPAMLIKLLRKVILDIQQMTENVLVPLRIMTLHYERCNKYYGGGNSYGVASETEKRLSMLLFYAIFDSLSSKPYDPELFGKALPCLTAIGSSISPDYALTSERAELAKVHESEGVWVPRPAGDSSTVLNNELKVMKQKFAEHFHDSWAARKMEKGWVHGQLYSRKELTHPRLVPFSRLQDYEREFYRERCAECIRALLAWGYQFELVDHDATERANQSRILSGHSEKDFNPRPVDLSSMNLEKGMLQVAERMAENSHAFWARKVFGDMADNNAQYSSMPLALVPWDLLTDFERRKDRFRAQEVLKFFQYHGYRLNSTAETDQTQAVERVKGEGGERSSVEKRFAYNLLEKLLAYLEQANVRMKSLKPSHELTRRNSFRREGRDVKFFEKVVLPLMFAYFNAHKQYFMASSSIVQTGTASNKEKEMVANLFCRLAALLRIKNHAFGSVAKITVRCLQGLTQALDVRTLVKTNSDIVRTGLLIFFNNCADDLFLAVNELKEGGQYSLLRGENLKSWVSMEFAFQMIIPVLTTMYLHLAKNHFGTELLLDDIQAACYKILDSLYMVSRLANTCAARLNIQLEVEKHRAALGQCLSAFSACFPVAFLEAEFNSNNKLSVLAKTSDQSVQVQEMLQNLSQHIPLLDKLLQDIEQCATKSVLYADQPTSFDVDLPLMCSYLAYWWQQGAEASSRSLLQITQVTAEHINRVFCSLLTMMKDHVGRENAPWLCRAHFSAVPLIQYVTCDPVRDHMLPVAEHLRKMAEKAFADEERMRTHPDEADDATIAEDNARLVRDVYAFFPIMMKFTDLHRAKWLKVPSWESDGIYENVAVIFRIWSLSQHFKREELNYMAQFEDGDGSLSSMGAEMKTGKAAIAERKKRRREGQVRRDKHANSIVIACLKRLLPVGLNVFGGRELDIVQQSKERFLAKENEEKVREFIRSRLTVPVRTDPTDKNAWQLSLYRKIGKSQMRGKEEMSQEGVVDKIANMAKVVAILHTTEHPQAYKSSEWKKMISSQRKRAVVACFRMIPVYSIPSRLEKEDRWKKVLTLQRKRMAISLITASHLYRLEKHRGINYFLPVFSQNWLNDEDVDEDRLVPDICNDAVGDVVVEPPTAVAVAVRVVEDESGGLKIEDGPPTARQDRSVPDALRQLILCFQRAATSEESGQAISTNDDKLFIRYADVMCRSVHIGQDTDEGTALDDDNEVDQAEKEEMAQTLRAEQGVLANRGAAIMVLMYLSAANGEPSKMVAQTLQLGIHLLSGGNKNIQKTMLNYLQLKKDVRFFTSLSGLMNKCSVLNLEMFERQIKAEGLGMGAALAAGEHQNLNDAPFTCSLFRFMQLTCEGHNLDFQNYLRTQPGHTTSVNLINSTVDYLLRLQESVMDFYWHYSSKEVIDENGKEYFLRAIQVCSQVFNTLTESIQGPCVGNQMTLANSRLWDAINGFFFLFAHMMEKLYKNSTQLELLREFLNLQKDMVVLMLSMLEGNVLNGPIGKQMVDALVESQQCVEMILKFSDMFLKLKDLTTSQAFQDFDTNRDGWISPKEFQRAMEAQKMYSVEEITYLMMCTDVNNDGKIDYMEFTERFHNPARDIGFNLAVLLTNLKEHITNDPRLEKIVEKASSLLDYFDPFLGRIEIMGSSKKVEKIYFEIQESWLEQWCKQQIRDSKNAFLFNVLQDDGGDQGKLEAFINFCEDTIFEVNGGGGPSVSVKLCEFWHLIKFDYLAAFSMQHAAEISSGDSTSDSKTYAGEQISKTLRAGYKCGLNAAAALRPENVQKELRRAAKKFRSMSWTELFTEMVLLSFRAGRAVAFSIIFLLATACRFVGNLMEDSSGGETEADQHASGAAQRGVGGKFGTTAAQTPFFRDYSRTTAAHDMDAFGIHIHHHAGSRSPSPHVTAPTAEGRSTPAEGESAPHGEYSTGQQNGTSRANGTEMPLDGSRRDSQQSGGTSQRPSVQQDDAFLKSAQDAGVHRPSMAFDATPMPRPSIYDVQSMFGGSGSISYYGDGHAQQQVGLYYEPKIAEQFSSRRSRGSVMNVLARNFKSIEKITLYLAFFINVILLFHRVEIGHQTGGGLESNNNNQQQQGDEEGEADIVETIYITGMTVPYISYEITGWILGQALYWLSVFHAIASIALLISFYQLKIPLITFKREKEVARKLMFDGCWITEDEAGSEDRGLTDTLFWYLDRIVISSKSFPMKYWDKFVRRKTKQKYREQVDEETLNALLGTERSPGDTSFDYRYTCWLWTGVILTNRQFLYRVCYLLCSASGVLFSPFFYAFLLIDVVLSFPMLKAILQSVTHNLQQLILTIMMTLVVVYLYTVVAFNFFRKFYVQEEEGADPDRKCHYMLTCFIYHFYAGVRAGGGIGDELESPYGDELEYARMLYDISFFFFVIVILLAIMQGLIIDAFGELRDQQESATEKLESSCFICDIGKDTFDRMPRGFEIHTTKEHNFANYLFFLQHLVNKDETEYTGQETFVREKYDNRDWEFFPVGECFMKQYENELLQL</sequence>
<dbReference type="InterPro" id="IPR001870">
    <property type="entry name" value="B30.2/SPRY"/>
</dbReference>
<dbReference type="Pfam" id="PF02026">
    <property type="entry name" value="RyR"/>
    <property type="match status" value="4"/>
</dbReference>
<dbReference type="WBParaSite" id="Gr19_v10_g13436.t3">
    <property type="protein sequence ID" value="Gr19_v10_g13436.t3"/>
    <property type="gene ID" value="Gr19_v10_g13436"/>
</dbReference>
<dbReference type="Gene3D" id="2.80.10.50">
    <property type="match status" value="2"/>
</dbReference>
<feature type="domain" description="B30.2/SPRY" evidence="17">
    <location>
        <begin position="1021"/>
        <end position="1219"/>
    </location>
</feature>
<dbReference type="CDD" id="cd23278">
    <property type="entry name" value="beta-trefoil_MIR_RyR"/>
    <property type="match status" value="1"/>
</dbReference>
<dbReference type="InterPro" id="IPR011992">
    <property type="entry name" value="EF-hand-dom_pair"/>
</dbReference>
<evidence type="ECO:0000256" key="9">
    <source>
        <dbReference type="ARBA" id="ARBA00022989"/>
    </source>
</evidence>
<keyword evidence="7" id="KW-0106">Calcium</keyword>
<dbReference type="InterPro" id="IPR013333">
    <property type="entry name" value="Ryan_recept"/>
</dbReference>
<dbReference type="Pfam" id="PF21119">
    <property type="entry name" value="RYDR_Jsol"/>
    <property type="match status" value="1"/>
</dbReference>
<evidence type="ECO:0000256" key="10">
    <source>
        <dbReference type="ARBA" id="ARBA00023065"/>
    </source>
</evidence>
<evidence type="ECO:0000256" key="8">
    <source>
        <dbReference type="ARBA" id="ARBA00022951"/>
    </source>
</evidence>
<evidence type="ECO:0000256" key="7">
    <source>
        <dbReference type="ARBA" id="ARBA00022837"/>
    </source>
</evidence>
<dbReference type="SMART" id="SM00472">
    <property type="entry name" value="MIR"/>
    <property type="match status" value="4"/>
</dbReference>
<keyword evidence="9 16" id="KW-1133">Transmembrane helix</keyword>
<feature type="compositionally biased region" description="Basic and acidic residues" evidence="15">
    <location>
        <begin position="1343"/>
        <end position="1352"/>
    </location>
</feature>
<dbReference type="InterPro" id="IPR013320">
    <property type="entry name" value="ConA-like_dom_sf"/>
</dbReference>
<feature type="region of interest" description="Disordered" evidence="15">
    <location>
        <begin position="1330"/>
        <end position="1398"/>
    </location>
</feature>
<feature type="compositionally biased region" description="Polar residues" evidence="15">
    <location>
        <begin position="4876"/>
        <end position="4887"/>
    </location>
</feature>
<dbReference type="InterPro" id="IPR036300">
    <property type="entry name" value="MIR_dom_sf"/>
</dbReference>
<name>A0A914H380_GLORO</name>
<feature type="compositionally biased region" description="Polar residues" evidence="15">
    <location>
        <begin position="4901"/>
        <end position="4914"/>
    </location>
</feature>
<dbReference type="InterPro" id="IPR003032">
    <property type="entry name" value="Ryanodine_rcpt"/>
</dbReference>
<dbReference type="PANTHER" id="PTHR46399:SF8">
    <property type="entry name" value="B30.2_SPRY DOMAIN-CONTAINING PROTEIN"/>
    <property type="match status" value="1"/>
</dbReference>
<dbReference type="PROSITE" id="PS50188">
    <property type="entry name" value="B302_SPRY"/>
    <property type="match status" value="3"/>
</dbReference>
<comment type="catalytic activity">
    <reaction evidence="14">
        <text>Ca(2+)(in) = Ca(2+)(out)</text>
        <dbReference type="Rhea" id="RHEA:29671"/>
        <dbReference type="ChEBI" id="CHEBI:29108"/>
    </reaction>
</comment>
<dbReference type="PROSITE" id="PS00018">
    <property type="entry name" value="EF_HAND_1"/>
    <property type="match status" value="2"/>
</dbReference>
<evidence type="ECO:0000259" key="19">
    <source>
        <dbReference type="PROSITE" id="PS50919"/>
    </source>
</evidence>
<keyword evidence="13" id="KW-0407">Ion channel</keyword>
<evidence type="ECO:0000256" key="4">
    <source>
        <dbReference type="ARBA" id="ARBA00022673"/>
    </source>
</evidence>
<dbReference type="InterPro" id="IPR005821">
    <property type="entry name" value="Ion_trans_dom"/>
</dbReference>
<reference evidence="21" key="1">
    <citation type="submission" date="2022-11" db="UniProtKB">
        <authorList>
            <consortium name="WormBaseParasite"/>
        </authorList>
    </citation>
    <scope>IDENTIFICATION</scope>
</reference>
<dbReference type="GO" id="GO:0034704">
    <property type="term" value="C:calcium channel complex"/>
    <property type="evidence" value="ECO:0007669"/>
    <property type="project" value="TreeGrafter"/>
</dbReference>
<dbReference type="Gene3D" id="2.60.120.920">
    <property type="match status" value="3"/>
</dbReference>
<feature type="transmembrane region" description="Helical" evidence="16">
    <location>
        <begin position="5076"/>
        <end position="5098"/>
    </location>
</feature>
<dbReference type="GO" id="GO:0005790">
    <property type="term" value="C:smooth endoplasmic reticulum"/>
    <property type="evidence" value="ECO:0007669"/>
    <property type="project" value="TreeGrafter"/>
</dbReference>
<dbReference type="Proteomes" id="UP000887572">
    <property type="component" value="Unplaced"/>
</dbReference>
<dbReference type="Pfam" id="PF08709">
    <property type="entry name" value="Ins145_P3_rec"/>
    <property type="match status" value="1"/>
</dbReference>
<dbReference type="GO" id="GO:0005219">
    <property type="term" value="F:ryanodine-sensitive calcium-release channel activity"/>
    <property type="evidence" value="ECO:0007669"/>
    <property type="project" value="InterPro"/>
</dbReference>
<dbReference type="InterPro" id="IPR014821">
    <property type="entry name" value="Ins145_P3_rcpt"/>
</dbReference>
<dbReference type="InterPro" id="IPR018247">
    <property type="entry name" value="EF_Hand_1_Ca_BS"/>
</dbReference>
<feature type="compositionally biased region" description="Low complexity" evidence="15">
    <location>
        <begin position="2682"/>
        <end position="2693"/>
    </location>
</feature>
<dbReference type="Pfam" id="PF02815">
    <property type="entry name" value="MIR"/>
    <property type="match status" value="1"/>
</dbReference>
<dbReference type="FunFam" id="2.80.10.50:FF:000022">
    <property type="entry name" value="Ryanodine receptor, isoform E"/>
    <property type="match status" value="1"/>
</dbReference>
<dbReference type="Gene3D" id="1.25.10.30">
    <property type="entry name" value="IP3 receptor type 1 binding core, RIH domain"/>
    <property type="match status" value="1"/>
</dbReference>
<dbReference type="Pfam" id="PF13499">
    <property type="entry name" value="EF-hand_7"/>
    <property type="match status" value="1"/>
</dbReference>
<dbReference type="SUPFAM" id="SSF49899">
    <property type="entry name" value="Concanavalin A-like lectins/glucanases"/>
    <property type="match status" value="2"/>
</dbReference>
<dbReference type="Gene3D" id="6.20.350.10">
    <property type="match status" value="1"/>
</dbReference>
<evidence type="ECO:0000256" key="3">
    <source>
        <dbReference type="ARBA" id="ARBA00022568"/>
    </source>
</evidence>
<dbReference type="InterPro" id="IPR002048">
    <property type="entry name" value="EF_hand_dom"/>
</dbReference>
<dbReference type="PROSITE" id="PS50919">
    <property type="entry name" value="MIR"/>
    <property type="match status" value="1"/>
</dbReference>
<dbReference type="FunFam" id="1.10.490.160:FF:000003">
    <property type="entry name" value="Ryanodine receptor, isoform E"/>
    <property type="match status" value="1"/>
</dbReference>
<dbReference type="GO" id="GO:0030018">
    <property type="term" value="C:Z disc"/>
    <property type="evidence" value="ECO:0007669"/>
    <property type="project" value="TreeGrafter"/>
</dbReference>
<evidence type="ECO:0000256" key="2">
    <source>
        <dbReference type="ARBA" id="ARBA00022448"/>
    </source>
</evidence>
<dbReference type="PRINTS" id="PR00795">
    <property type="entry name" value="RYANODINER"/>
</dbReference>
<dbReference type="SMART" id="SM00054">
    <property type="entry name" value="EFh"/>
    <property type="match status" value="2"/>
</dbReference>
<keyword evidence="11 16" id="KW-0472">Membrane</keyword>
<evidence type="ECO:0000256" key="5">
    <source>
        <dbReference type="ARBA" id="ARBA00022692"/>
    </source>
</evidence>
<dbReference type="InterPro" id="IPR003877">
    <property type="entry name" value="SPRY_dom"/>
</dbReference>
<dbReference type="InterPro" id="IPR000699">
    <property type="entry name" value="RIH_dom"/>
</dbReference>
<dbReference type="FunFam" id="1.10.287.70:FF:000017">
    <property type="entry name" value="ryanodine receptor isoform X2"/>
    <property type="match status" value="1"/>
</dbReference>
<dbReference type="InterPro" id="IPR048581">
    <property type="entry name" value="RYDR_Jsol"/>
</dbReference>
<accession>A0A914H380</accession>
<comment type="subcellular location">
    <subcellularLocation>
        <location evidence="1">Sarcoplasmic reticulum membrane</location>
        <topology evidence="1">Multi-pass membrane protein</topology>
    </subcellularLocation>
</comment>
<feature type="compositionally biased region" description="Basic and acidic residues" evidence="15">
    <location>
        <begin position="1445"/>
        <end position="1463"/>
    </location>
</feature>
<keyword evidence="3" id="KW-0109">Calcium transport</keyword>
<evidence type="ECO:0000256" key="13">
    <source>
        <dbReference type="ARBA" id="ARBA00023303"/>
    </source>
</evidence>
<protein>
    <submittedName>
        <fullName evidence="21">Ryanodine receptor</fullName>
    </submittedName>
</protein>
<feature type="region of interest" description="Disordered" evidence="15">
    <location>
        <begin position="4788"/>
        <end position="4811"/>
    </location>
</feature>
<keyword evidence="2" id="KW-0813">Transport</keyword>
<feature type="domain" description="B30.2/SPRY" evidence="17">
    <location>
        <begin position="1526"/>
        <end position="1745"/>
    </location>
</feature>
<dbReference type="FunFam" id="1.10.238.10:FF:000132">
    <property type="entry name" value="Ryanodine receptor 44F"/>
    <property type="match status" value="1"/>
</dbReference>
<dbReference type="SMART" id="SM00449">
    <property type="entry name" value="SPRY"/>
    <property type="match status" value="3"/>
</dbReference>
<keyword evidence="10" id="KW-0406">Ion transport</keyword>
<proteinExistence type="predicted"/>
<dbReference type="PANTHER" id="PTHR46399">
    <property type="entry name" value="B30.2/SPRY DOMAIN-CONTAINING PROTEIN"/>
    <property type="match status" value="1"/>
</dbReference>
<dbReference type="CDD" id="cd12879">
    <property type="entry name" value="SPRY3_RyR"/>
    <property type="match status" value="1"/>
</dbReference>
<keyword evidence="12" id="KW-1071">Ligand-gated ion channel</keyword>
<dbReference type="Pfam" id="PF00622">
    <property type="entry name" value="SPRY"/>
    <property type="match status" value="3"/>
</dbReference>
<dbReference type="InterPro" id="IPR009460">
    <property type="entry name" value="Ryanrecept_TM4-6"/>
</dbReference>
<feature type="domain" description="B30.2/SPRY" evidence="17">
    <location>
        <begin position="587"/>
        <end position="808"/>
    </location>
</feature>
<feature type="domain" description="MIR" evidence="19">
    <location>
        <begin position="91"/>
        <end position="145"/>
    </location>
</feature>
<dbReference type="GO" id="GO:0005509">
    <property type="term" value="F:calcium ion binding"/>
    <property type="evidence" value="ECO:0007669"/>
    <property type="project" value="InterPro"/>
</dbReference>
<feature type="region of interest" description="Disordered" evidence="15">
    <location>
        <begin position="2670"/>
        <end position="2693"/>
    </location>
</feature>
<dbReference type="PROSITE" id="PS50222">
    <property type="entry name" value="EF_HAND_2"/>
    <property type="match status" value="1"/>
</dbReference>
<keyword evidence="5 16" id="KW-0812">Transmembrane</keyword>
<dbReference type="Pfam" id="PF08454">
    <property type="entry name" value="RIH_assoc"/>
    <property type="match status" value="1"/>
</dbReference>
<dbReference type="InterPro" id="IPR016093">
    <property type="entry name" value="MIR_motif"/>
</dbReference>